<evidence type="ECO:0000256" key="4">
    <source>
        <dbReference type="ARBA" id="ARBA00023136"/>
    </source>
</evidence>
<evidence type="ECO:0000256" key="5">
    <source>
        <dbReference type="SAM" id="Phobius"/>
    </source>
</evidence>
<feature type="transmembrane region" description="Helical" evidence="5">
    <location>
        <begin position="104"/>
        <end position="124"/>
    </location>
</feature>
<reference evidence="7 8" key="1">
    <citation type="submission" date="2019-09" db="EMBL/GenBank/DDBJ databases">
        <title>Characterisation of the sponge microbiome using genome-centric metagenomics.</title>
        <authorList>
            <person name="Engelberts J.P."/>
            <person name="Robbins S.J."/>
            <person name="De Goeij J.M."/>
            <person name="Aranda M."/>
            <person name="Bell S.C."/>
            <person name="Webster N.S."/>
        </authorList>
    </citation>
    <scope>NUCLEOTIDE SEQUENCE [LARGE SCALE GENOMIC DNA]</scope>
    <source>
        <strain evidence="7">SB0662_bin_43</strain>
    </source>
</reference>
<feature type="transmembrane region" description="Helical" evidence="5">
    <location>
        <begin position="145"/>
        <end position="163"/>
    </location>
</feature>
<dbReference type="Proteomes" id="UP000449092">
    <property type="component" value="Unassembled WGS sequence"/>
</dbReference>
<evidence type="ECO:0000259" key="6">
    <source>
        <dbReference type="Pfam" id="PF07291"/>
    </source>
</evidence>
<keyword evidence="4 5" id="KW-0472">Membrane</keyword>
<dbReference type="InterPro" id="IPR009908">
    <property type="entry name" value="Methylamine_util_MauE"/>
</dbReference>
<proteinExistence type="predicted"/>
<comment type="subcellular location">
    <subcellularLocation>
        <location evidence="1">Membrane</location>
        <topology evidence="1">Multi-pass membrane protein</topology>
    </subcellularLocation>
</comment>
<sequence length="164" mass="18294">MEHNHAKHSYTQNNYLPLIVVIVLITATAAVTSIDQGVYAFVVHFMAGFFLVFGGLKLLSLREFVDGYALYDLLAARWRGYGYVYPFIEIAFGFSMLSGFHPDWLLLVEAALMLFSGIGVLFAIRKQNDIQCVCLGSALNVPLTYVTLVENMGMMTLAIALILW</sequence>
<keyword evidence="3 5" id="KW-1133">Transmembrane helix</keyword>
<evidence type="ECO:0000313" key="8">
    <source>
        <dbReference type="Proteomes" id="UP000449092"/>
    </source>
</evidence>
<feature type="transmembrane region" description="Helical" evidence="5">
    <location>
        <begin position="15"/>
        <end position="32"/>
    </location>
</feature>
<keyword evidence="2 5" id="KW-0812">Transmembrane</keyword>
<organism evidence="7 8">
    <name type="scientific">Candidatus Spechtbacteria bacterium SB0662_bin_43</name>
    <dbReference type="NCBI Taxonomy" id="2604897"/>
    <lineage>
        <taxon>Bacteria</taxon>
        <taxon>Candidatus Spechtiibacteriota</taxon>
    </lineage>
</organism>
<feature type="transmembrane region" description="Helical" evidence="5">
    <location>
        <begin position="38"/>
        <end position="59"/>
    </location>
</feature>
<evidence type="ECO:0000256" key="2">
    <source>
        <dbReference type="ARBA" id="ARBA00022692"/>
    </source>
</evidence>
<evidence type="ECO:0000256" key="1">
    <source>
        <dbReference type="ARBA" id="ARBA00004141"/>
    </source>
</evidence>
<dbReference type="AlphaFoldDB" id="A0A845DCD8"/>
<gene>
    <name evidence="7" type="ORF">F4X82_02290</name>
</gene>
<comment type="caution">
    <text evidence="7">The sequence shown here is derived from an EMBL/GenBank/DDBJ whole genome shotgun (WGS) entry which is preliminary data.</text>
</comment>
<protein>
    <recommendedName>
        <fullName evidence="6">Methylamine utilisation protein MauE domain-containing protein</fullName>
    </recommendedName>
</protein>
<evidence type="ECO:0000256" key="3">
    <source>
        <dbReference type="ARBA" id="ARBA00022989"/>
    </source>
</evidence>
<feature type="domain" description="Methylamine utilisation protein MauE" evidence="6">
    <location>
        <begin position="39"/>
        <end position="163"/>
    </location>
</feature>
<accession>A0A845DCD8</accession>
<evidence type="ECO:0000313" key="7">
    <source>
        <dbReference type="EMBL" id="MYE38324.1"/>
    </source>
</evidence>
<dbReference type="GO" id="GO:0030416">
    <property type="term" value="P:methylamine metabolic process"/>
    <property type="evidence" value="ECO:0007669"/>
    <property type="project" value="InterPro"/>
</dbReference>
<name>A0A845DCD8_9BACT</name>
<dbReference type="Pfam" id="PF07291">
    <property type="entry name" value="MauE"/>
    <property type="match status" value="1"/>
</dbReference>
<dbReference type="EMBL" id="VXOY01000020">
    <property type="protein sequence ID" value="MYE38324.1"/>
    <property type="molecule type" value="Genomic_DNA"/>
</dbReference>
<feature type="transmembrane region" description="Helical" evidence="5">
    <location>
        <begin position="80"/>
        <end position="98"/>
    </location>
</feature>
<dbReference type="GO" id="GO:0016020">
    <property type="term" value="C:membrane"/>
    <property type="evidence" value="ECO:0007669"/>
    <property type="project" value="UniProtKB-SubCell"/>
</dbReference>